<feature type="domain" description="Polysaccharide chain length determinant N-terminal" evidence="8">
    <location>
        <begin position="8"/>
        <end position="79"/>
    </location>
</feature>
<comment type="subcellular location">
    <subcellularLocation>
        <location evidence="6">Cell inner membrane</location>
        <topology evidence="6">Multi-pass membrane protein</topology>
    </subcellularLocation>
    <subcellularLocation>
        <location evidence="1">Cell membrane</location>
        <topology evidence="1">Multi-pass membrane protein</topology>
    </subcellularLocation>
</comment>
<sequence length="349" mass="39599">MTSGVVENELDIRGLCCTLWRGKRWIVGLALLFALLAWLVSMLMKQTWSTTAITDRPTVNMLGDYFVQQQLLKNLDVRNNTLNLSSPGPTVMDDVYQEFIMQLASWDTRRDFWLQTDYYKSRKSGNAHKDAALLDDQINNIQFTPADPAHNTLNSVRLVAESASDANNLLRQYIAYASERAARHLNAELKGAWQARAEQLQAQVKRQEDVAQAVFARQRQRIEQALKIASQQGIKENRAPVMGETLPDSDRFLLGQQMLQAQLDTLQASGPAYDLSYDQNRAMLSTLQAGPRVDKQFQTYRYLRTPEEPVKRDSPRRLFMMIMWGVIGALVGAGVALVRRPRPMSPTSH</sequence>
<keyword evidence="4 6" id="KW-1133">Transmembrane helix</keyword>
<evidence type="ECO:0000313" key="12">
    <source>
        <dbReference type="Proteomes" id="UP001171299"/>
    </source>
</evidence>
<dbReference type="Proteomes" id="UP000424872">
    <property type="component" value="Chromosome"/>
</dbReference>
<dbReference type="GO" id="GO:0009246">
    <property type="term" value="P:enterobacterial common antigen biosynthetic process"/>
    <property type="evidence" value="ECO:0007669"/>
    <property type="project" value="UniProtKB-UniRule"/>
</dbReference>
<dbReference type="PANTHER" id="PTHR32309">
    <property type="entry name" value="TYROSINE-PROTEIN KINASE"/>
    <property type="match status" value="1"/>
</dbReference>
<evidence type="ECO:0000256" key="7">
    <source>
        <dbReference type="SAM" id="Coils"/>
    </source>
</evidence>
<reference evidence="9" key="3">
    <citation type="submission" date="2023-07" db="EMBL/GenBank/DDBJ databases">
        <title>The extreme plant-growth-promoting properties of Pantoea phytobeneficialis PF55 revealed by functional and genomic analysis.</title>
        <authorList>
            <person name="Nascimento F.X."/>
            <person name="Marcio R.J."/>
        </authorList>
    </citation>
    <scope>NUCLEOTIDE SEQUENCE</scope>
    <source>
        <strain evidence="9">PF55</strain>
    </source>
</reference>
<proteinExistence type="inferred from homology"/>
<dbReference type="InterPro" id="IPR050445">
    <property type="entry name" value="Bact_polysacc_biosynth/exp"/>
</dbReference>
<comment type="subunit">
    <text evidence="6">Probably part of a complex composed of WzxE, WzyE and WzzE.</text>
</comment>
<evidence type="ECO:0000256" key="5">
    <source>
        <dbReference type="ARBA" id="ARBA00023136"/>
    </source>
</evidence>
<keyword evidence="3 6" id="KW-0812">Transmembrane</keyword>
<evidence type="ECO:0000313" key="10">
    <source>
        <dbReference type="EMBL" id="QGR05016.1"/>
    </source>
</evidence>
<name>A0AAP9H1R7_9GAMM</name>
<keyword evidence="2 6" id="KW-1003">Cell membrane</keyword>
<evidence type="ECO:0000256" key="1">
    <source>
        <dbReference type="ARBA" id="ARBA00004651"/>
    </source>
</evidence>
<dbReference type="NCBIfam" id="NF008645">
    <property type="entry name" value="PRK11638.1"/>
    <property type="match status" value="1"/>
</dbReference>
<comment type="similarity">
    <text evidence="6">Belongs to the WzzB/Cld/Rol family.</text>
</comment>
<gene>
    <name evidence="6 9" type="primary">wzzE</name>
    <name evidence="10" type="ORF">CTZ24_00770</name>
    <name evidence="9" type="ORF">Q3404_21350</name>
</gene>
<feature type="transmembrane region" description="Helical" evidence="6">
    <location>
        <begin position="318"/>
        <end position="338"/>
    </location>
</feature>
<dbReference type="EMBL" id="CP024636">
    <property type="protein sequence ID" value="QGR05016.1"/>
    <property type="molecule type" value="Genomic_DNA"/>
</dbReference>
<dbReference type="Gene3D" id="3.30.1890.10">
    <property type="entry name" value="FepE-like"/>
    <property type="match status" value="1"/>
</dbReference>
<dbReference type="PANTHER" id="PTHR32309:SF16">
    <property type="entry name" value="ECA POLYSACCHARIDE CHAIN LENGTH MODULATION PROTEIN"/>
    <property type="match status" value="1"/>
</dbReference>
<reference evidence="11" key="1">
    <citation type="submission" date="2017-11" db="EMBL/GenBank/DDBJ databases">
        <title>Genome sequence of Pantoea sp. MSR2.</title>
        <authorList>
            <person name="Nascimento F.X."/>
        </authorList>
    </citation>
    <scope>NUCLEOTIDE SEQUENCE [LARGE SCALE GENOMIC DNA]</scope>
    <source>
        <strain evidence="11">MSR2</strain>
    </source>
</reference>
<evidence type="ECO:0000313" key="9">
    <source>
        <dbReference type="EMBL" id="MDO6409122.1"/>
    </source>
</evidence>
<evidence type="ECO:0000256" key="2">
    <source>
        <dbReference type="ARBA" id="ARBA00022475"/>
    </source>
</evidence>
<protein>
    <recommendedName>
        <fullName evidence="6">ECA polysaccharide chain length modulation protein</fullName>
    </recommendedName>
</protein>
<accession>A0AAP9H1R7</accession>
<dbReference type="Proteomes" id="UP001171299">
    <property type="component" value="Unassembled WGS sequence"/>
</dbReference>
<evidence type="ECO:0000313" key="11">
    <source>
        <dbReference type="Proteomes" id="UP000424872"/>
    </source>
</evidence>
<evidence type="ECO:0000256" key="3">
    <source>
        <dbReference type="ARBA" id="ARBA00022692"/>
    </source>
</evidence>
<dbReference type="Pfam" id="PF02706">
    <property type="entry name" value="Wzz"/>
    <property type="match status" value="1"/>
</dbReference>
<dbReference type="GO" id="GO:0005886">
    <property type="term" value="C:plasma membrane"/>
    <property type="evidence" value="ECO:0007669"/>
    <property type="project" value="UniProtKB-SubCell"/>
</dbReference>
<dbReference type="HAMAP" id="MF_02025">
    <property type="entry name" value="WzzE"/>
    <property type="match status" value="1"/>
</dbReference>
<evidence type="ECO:0000256" key="6">
    <source>
        <dbReference type="HAMAP-Rule" id="MF_02025"/>
    </source>
</evidence>
<dbReference type="AlphaFoldDB" id="A0AAP9H1R7"/>
<feature type="transmembrane region" description="Helical" evidence="6">
    <location>
        <begin position="25"/>
        <end position="44"/>
    </location>
</feature>
<keyword evidence="6" id="KW-0997">Cell inner membrane</keyword>
<keyword evidence="7" id="KW-0175">Coiled coil</keyword>
<dbReference type="GO" id="GO:0004713">
    <property type="term" value="F:protein tyrosine kinase activity"/>
    <property type="evidence" value="ECO:0007669"/>
    <property type="project" value="TreeGrafter"/>
</dbReference>
<dbReference type="InterPro" id="IPR003856">
    <property type="entry name" value="LPS_length_determ_N"/>
</dbReference>
<evidence type="ECO:0000256" key="4">
    <source>
        <dbReference type="ARBA" id="ARBA00022989"/>
    </source>
</evidence>
<reference evidence="10" key="2">
    <citation type="journal article" date="2020" name="Environ. Microbiol.">
        <title>The extreme plant-growth-promoting properties of Pantoea phytobeneficialis MSR2 revealed by functional and genomic analysis.</title>
        <authorList>
            <person name="Nascimento F.X."/>
            <person name="Hernandez A.G."/>
            <person name="Glick B.R."/>
            <person name="Rossi M.J."/>
        </authorList>
    </citation>
    <scope>NUCLEOTIDE SEQUENCE</scope>
    <source>
        <strain evidence="10">MSR2</strain>
    </source>
</reference>
<dbReference type="EMBL" id="JAUOOM010000025">
    <property type="protein sequence ID" value="MDO6409122.1"/>
    <property type="molecule type" value="Genomic_DNA"/>
</dbReference>
<dbReference type="SUPFAM" id="SSF160355">
    <property type="entry name" value="Bacterial polysaccharide co-polymerase-like"/>
    <property type="match status" value="1"/>
</dbReference>
<comment type="function">
    <text evidence="6">Modulates the polysaccharide chain length of enterobacterial common antigen (ECA).</text>
</comment>
<keyword evidence="5 6" id="KW-0472">Membrane</keyword>
<dbReference type="InterPro" id="IPR032895">
    <property type="entry name" value="WzzE"/>
</dbReference>
<organism evidence="10 11">
    <name type="scientific">Pantoea phytobeneficialis</name>
    <dbReference type="NCBI Taxonomy" id="2052056"/>
    <lineage>
        <taxon>Bacteria</taxon>
        <taxon>Pseudomonadati</taxon>
        <taxon>Pseudomonadota</taxon>
        <taxon>Gammaproteobacteria</taxon>
        <taxon>Enterobacterales</taxon>
        <taxon>Erwiniaceae</taxon>
        <taxon>Pantoea</taxon>
    </lineage>
</organism>
<evidence type="ECO:0000259" key="8">
    <source>
        <dbReference type="Pfam" id="PF02706"/>
    </source>
</evidence>
<feature type="coiled-coil region" evidence="7">
    <location>
        <begin position="190"/>
        <end position="217"/>
    </location>
</feature>
<dbReference type="KEGG" id="ppho:CTZ24_00770"/>
<comment type="pathway">
    <text evidence="6">Bacterial outer membrane biogenesis; enterobacterial common antigen biosynthesis.</text>
</comment>
<dbReference type="RefSeq" id="WP_208724532.1">
    <property type="nucleotide sequence ID" value="NZ_CP024636.1"/>
</dbReference>
<keyword evidence="12" id="KW-1185">Reference proteome</keyword>